<reference evidence="1 2" key="1">
    <citation type="submission" date="2018-06" db="EMBL/GenBank/DDBJ databases">
        <title>A transcriptomic atlas of mushroom development highlights an independent origin of complex multicellularity.</title>
        <authorList>
            <consortium name="DOE Joint Genome Institute"/>
            <person name="Krizsan K."/>
            <person name="Almasi E."/>
            <person name="Merenyi Z."/>
            <person name="Sahu N."/>
            <person name="Viragh M."/>
            <person name="Koszo T."/>
            <person name="Mondo S."/>
            <person name="Kiss B."/>
            <person name="Balint B."/>
            <person name="Kues U."/>
            <person name="Barry K."/>
            <person name="Hegedus J.C."/>
            <person name="Henrissat B."/>
            <person name="Johnson J."/>
            <person name="Lipzen A."/>
            <person name="Ohm R."/>
            <person name="Nagy I."/>
            <person name="Pangilinan J."/>
            <person name="Yan J."/>
            <person name="Xiong Y."/>
            <person name="Grigoriev I.V."/>
            <person name="Hibbett D.S."/>
            <person name="Nagy L.G."/>
        </authorList>
    </citation>
    <scope>NUCLEOTIDE SEQUENCE [LARGE SCALE GENOMIC DNA]</scope>
    <source>
        <strain evidence="1 2">SZMC22713</strain>
    </source>
</reference>
<accession>A0A4Y7PYR9</accession>
<proteinExistence type="predicted"/>
<dbReference type="EMBL" id="ML170190">
    <property type="protein sequence ID" value="TDL20158.1"/>
    <property type="molecule type" value="Genomic_DNA"/>
</dbReference>
<dbReference type="Proteomes" id="UP000294933">
    <property type="component" value="Unassembled WGS sequence"/>
</dbReference>
<protein>
    <submittedName>
        <fullName evidence="1">Uncharacterized protein</fullName>
    </submittedName>
</protein>
<gene>
    <name evidence="1" type="ORF">BD410DRAFT_382997</name>
</gene>
<name>A0A4Y7PYR9_9AGAM</name>
<dbReference type="VEuPathDB" id="FungiDB:BD410DRAFT_382997"/>
<dbReference type="AlphaFoldDB" id="A0A4Y7PYR9"/>
<organism evidence="1 2">
    <name type="scientific">Rickenella mellea</name>
    <dbReference type="NCBI Taxonomy" id="50990"/>
    <lineage>
        <taxon>Eukaryota</taxon>
        <taxon>Fungi</taxon>
        <taxon>Dikarya</taxon>
        <taxon>Basidiomycota</taxon>
        <taxon>Agaricomycotina</taxon>
        <taxon>Agaricomycetes</taxon>
        <taxon>Hymenochaetales</taxon>
        <taxon>Rickenellaceae</taxon>
        <taxon>Rickenella</taxon>
    </lineage>
</organism>
<sequence>MDACDTSLCVCGPVGKILSLNRACDKREDPFGDAQSRRLQSRNVLGDGSAYLRRRMPRASDGTKASCTEQLILKQPPQVIYFSMQIYKQSHDTHYHRATGSGAVGPSPRRRLHHFRRGNAVRLPRPEVVRL</sequence>
<evidence type="ECO:0000313" key="2">
    <source>
        <dbReference type="Proteomes" id="UP000294933"/>
    </source>
</evidence>
<keyword evidence="2" id="KW-1185">Reference proteome</keyword>
<evidence type="ECO:0000313" key="1">
    <source>
        <dbReference type="EMBL" id="TDL20158.1"/>
    </source>
</evidence>